<dbReference type="InterPro" id="IPR010664">
    <property type="entry name" value="LipoPS_assembly_LptC-rel"/>
</dbReference>
<proteinExistence type="predicted"/>
<comment type="caution">
    <text evidence="3">The sequence shown here is derived from an EMBL/GenBank/DDBJ whole genome shotgun (WGS) entry which is preliminary data.</text>
</comment>
<dbReference type="EMBL" id="RBII01000002">
    <property type="protein sequence ID" value="RKQ69026.1"/>
    <property type="molecule type" value="Genomic_DNA"/>
</dbReference>
<dbReference type="AlphaFoldDB" id="A0A420WDG0"/>
<evidence type="ECO:0000313" key="3">
    <source>
        <dbReference type="EMBL" id="RKQ69026.1"/>
    </source>
</evidence>
<feature type="transmembrane region" description="Helical" evidence="1">
    <location>
        <begin position="49"/>
        <end position="70"/>
    </location>
</feature>
<protein>
    <recommendedName>
        <fullName evidence="2">Organic solvent tolerance-like N-terminal domain-containing protein</fullName>
    </recommendedName>
</protein>
<dbReference type="Gene3D" id="2.60.450.10">
    <property type="entry name" value="Lipopolysaccharide (LPS) transport protein A like domain"/>
    <property type="match status" value="1"/>
</dbReference>
<accession>A0A420WDG0</accession>
<dbReference type="Proteomes" id="UP000282211">
    <property type="component" value="Unassembled WGS sequence"/>
</dbReference>
<organism evidence="3 4">
    <name type="scientific">Litorimonas taeanensis</name>
    <dbReference type="NCBI Taxonomy" id="568099"/>
    <lineage>
        <taxon>Bacteria</taxon>
        <taxon>Pseudomonadati</taxon>
        <taxon>Pseudomonadota</taxon>
        <taxon>Alphaproteobacteria</taxon>
        <taxon>Maricaulales</taxon>
        <taxon>Robiginitomaculaceae</taxon>
    </lineage>
</organism>
<feature type="domain" description="Organic solvent tolerance-like N-terminal" evidence="2">
    <location>
        <begin position="276"/>
        <end position="370"/>
    </location>
</feature>
<gene>
    <name evidence="3" type="ORF">DES40_1805</name>
</gene>
<reference evidence="3 4" key="1">
    <citation type="submission" date="2018-10" db="EMBL/GenBank/DDBJ databases">
        <title>Genomic Encyclopedia of Type Strains, Phase IV (KMG-IV): sequencing the most valuable type-strain genomes for metagenomic binning, comparative biology and taxonomic classification.</title>
        <authorList>
            <person name="Goeker M."/>
        </authorList>
    </citation>
    <scope>NUCLEOTIDE SEQUENCE [LARGE SCALE GENOMIC DNA]</scope>
    <source>
        <strain evidence="3 4">DSM 22008</strain>
    </source>
</reference>
<dbReference type="Pfam" id="PF03968">
    <property type="entry name" value="LptD_N"/>
    <property type="match status" value="1"/>
</dbReference>
<keyword evidence="1" id="KW-1133">Transmembrane helix</keyword>
<name>A0A420WDG0_9PROT</name>
<evidence type="ECO:0000256" key="1">
    <source>
        <dbReference type="SAM" id="Phobius"/>
    </source>
</evidence>
<keyword evidence="1" id="KW-0812">Transmembrane</keyword>
<dbReference type="Pfam" id="PF06835">
    <property type="entry name" value="LptC"/>
    <property type="match status" value="1"/>
</dbReference>
<dbReference type="InParanoid" id="A0A420WDG0"/>
<dbReference type="RefSeq" id="WP_147405885.1">
    <property type="nucleotide sequence ID" value="NZ_RBII01000002.1"/>
</dbReference>
<sequence length="396" mass="43254">MDVTSTSSPNGVRNLPVRDHGASEALGLWEPKRSLTLEAARRHTQRIQILRKILIAMATALVIVLGLQFMGKGTSTFDNPNPTESVKMVNPRYSGRTADGLPFYLTADTATRTMAKRDEVALINPVLEFVRLDGAASSFVLANNGTYNDVTKVLDLNDSVNLETDDGYICQTTFSRIFAREKRIEGSEPIQCTGTFGVVNGQAYEINKNYTEFIFKDGMSAQIKQDPAQKPAADASNPEASNQFAFSGDGLVYVDADRGIYEGGTTKLFAREGETVTVKQGAATINAQEITILRREATSQADGSLRLGEVNKIIAQKDFRYQNPQNDARGDQGVYERDKSLITVTGNVRVMQPSGNMVKTDRLTYNTITETARFSGNCQGRDCGSNGRSRTTIGGN</sequence>
<evidence type="ECO:0000313" key="4">
    <source>
        <dbReference type="Proteomes" id="UP000282211"/>
    </source>
</evidence>
<dbReference type="InterPro" id="IPR005653">
    <property type="entry name" value="OstA-like_N"/>
</dbReference>
<evidence type="ECO:0000259" key="2">
    <source>
        <dbReference type="Pfam" id="PF03968"/>
    </source>
</evidence>
<dbReference type="OrthoDB" id="7202252at2"/>
<keyword evidence="1" id="KW-0472">Membrane</keyword>
<keyword evidence="4" id="KW-1185">Reference proteome</keyword>